<dbReference type="Gene3D" id="1.10.3080.10">
    <property type="entry name" value="Clc chloride channel"/>
    <property type="match status" value="1"/>
</dbReference>
<dbReference type="InterPro" id="IPR001807">
    <property type="entry name" value="ClC"/>
</dbReference>
<evidence type="ECO:0000256" key="4">
    <source>
        <dbReference type="ARBA" id="ARBA00022989"/>
    </source>
</evidence>
<keyword evidence="6 8" id="KW-0472">Membrane</keyword>
<evidence type="ECO:0000313" key="10">
    <source>
        <dbReference type="Proteomes" id="UP001235939"/>
    </source>
</evidence>
<keyword evidence="10" id="KW-1185">Reference proteome</keyword>
<keyword evidence="5" id="KW-0129">CBS domain</keyword>
<keyword evidence="2 8" id="KW-0812">Transmembrane</keyword>
<dbReference type="PANTHER" id="PTHR11689:SF136">
    <property type="entry name" value="H(+)_CL(-) EXCHANGE TRANSPORTER 7"/>
    <property type="match status" value="1"/>
</dbReference>
<evidence type="ECO:0000256" key="3">
    <source>
        <dbReference type="ARBA" id="ARBA00022737"/>
    </source>
</evidence>
<proteinExistence type="predicted"/>
<evidence type="ECO:0000256" key="2">
    <source>
        <dbReference type="ARBA" id="ARBA00022692"/>
    </source>
</evidence>
<reference evidence="9 10" key="1">
    <citation type="submission" date="2022-01" db="EMBL/GenBank/DDBJ databases">
        <title>A chromosomal length assembly of Cordylochernes scorpioides.</title>
        <authorList>
            <person name="Zeh D."/>
            <person name="Zeh J."/>
        </authorList>
    </citation>
    <scope>NUCLEOTIDE SEQUENCE [LARGE SCALE GENOMIC DNA]</scope>
    <source>
        <strain evidence="9">IN4F17</strain>
        <tissue evidence="9">Whole Body</tissue>
    </source>
</reference>
<evidence type="ECO:0000256" key="1">
    <source>
        <dbReference type="ARBA" id="ARBA00004141"/>
    </source>
</evidence>
<gene>
    <name evidence="9" type="ORF">LAZ67_1001420</name>
</gene>
<evidence type="ECO:0000313" key="9">
    <source>
        <dbReference type="EMBL" id="UYV60527.1"/>
    </source>
</evidence>
<keyword evidence="4 8" id="KW-1133">Transmembrane helix</keyword>
<comment type="subcellular location">
    <subcellularLocation>
        <location evidence="1">Membrane</location>
        <topology evidence="1">Multi-pass membrane protein</topology>
    </subcellularLocation>
</comment>
<feature type="transmembrane region" description="Helical" evidence="8">
    <location>
        <begin position="148"/>
        <end position="166"/>
    </location>
</feature>
<dbReference type="PANTHER" id="PTHR11689">
    <property type="entry name" value="CHLORIDE CHANNEL PROTEIN CLC FAMILY MEMBER"/>
    <property type="match status" value="1"/>
</dbReference>
<organism evidence="9 10">
    <name type="scientific">Cordylochernes scorpioides</name>
    <dbReference type="NCBI Taxonomy" id="51811"/>
    <lineage>
        <taxon>Eukaryota</taxon>
        <taxon>Metazoa</taxon>
        <taxon>Ecdysozoa</taxon>
        <taxon>Arthropoda</taxon>
        <taxon>Chelicerata</taxon>
        <taxon>Arachnida</taxon>
        <taxon>Pseudoscorpiones</taxon>
        <taxon>Cheliferoidea</taxon>
        <taxon>Chernetidae</taxon>
        <taxon>Cordylochernes</taxon>
    </lineage>
</organism>
<accession>A0ABY6JYP6</accession>
<dbReference type="EMBL" id="CP092863">
    <property type="protein sequence ID" value="UYV60527.1"/>
    <property type="molecule type" value="Genomic_DNA"/>
</dbReference>
<feature type="transmembrane region" description="Helical" evidence="8">
    <location>
        <begin position="186"/>
        <end position="207"/>
    </location>
</feature>
<dbReference type="SUPFAM" id="SSF81340">
    <property type="entry name" value="Clc chloride channel"/>
    <property type="match status" value="1"/>
</dbReference>
<evidence type="ECO:0000256" key="6">
    <source>
        <dbReference type="ARBA" id="ARBA00023136"/>
    </source>
</evidence>
<feature type="region of interest" description="Disordered" evidence="7">
    <location>
        <begin position="64"/>
        <end position="84"/>
    </location>
</feature>
<dbReference type="InterPro" id="IPR014743">
    <property type="entry name" value="Cl-channel_core"/>
</dbReference>
<feature type="transmembrane region" description="Helical" evidence="8">
    <location>
        <begin position="219"/>
        <end position="243"/>
    </location>
</feature>
<evidence type="ECO:0000256" key="5">
    <source>
        <dbReference type="ARBA" id="ARBA00023122"/>
    </source>
</evidence>
<sequence length="395" mass="42986">MAFSRNLQEIFQENKRPDLTLWCLMHCPGGVLFSLEEGASFWNQRLTWRIVSSHLAGLLSHSSDFRSSSVPWSPPTSSTSPWASSLMPAGRSTTMASSTSASSIELTCHNVIFQGGLMGAFFNYLNYKLTLHRMRSFKAKWLQVIETFKVTAMTVILGYTMIIYVSDCQPIEDDKDPRAALQRWSLAVAAMWGAGSLMLYCLCYQLLTCWTYGLTISSGVFIPSLLVGACWGRLASLGLAWLFPQATWVDPSKFALIGAAANLGGVVRMTISLTVILLEATGNISLGLPVMIALLVAKWVGDHFNDGLYDIHIRLNQVPLLHWDPPPHSHNIFASLESTPSVSTGGLLQSSCWWPLPGTGAPLATHSPAAEEGDLPIPDVQVVPWTGATPSGGGE</sequence>
<dbReference type="Pfam" id="PF00654">
    <property type="entry name" value="Voltage_CLC"/>
    <property type="match status" value="1"/>
</dbReference>
<dbReference type="Proteomes" id="UP001235939">
    <property type="component" value="Chromosome 01"/>
</dbReference>
<dbReference type="InterPro" id="IPR051280">
    <property type="entry name" value="Cl-channel/antiporter"/>
</dbReference>
<feature type="transmembrane region" description="Helical" evidence="8">
    <location>
        <begin position="255"/>
        <end position="278"/>
    </location>
</feature>
<dbReference type="PRINTS" id="PR00762">
    <property type="entry name" value="CLCHANNEL"/>
</dbReference>
<keyword evidence="3" id="KW-0677">Repeat</keyword>
<evidence type="ECO:0000256" key="8">
    <source>
        <dbReference type="SAM" id="Phobius"/>
    </source>
</evidence>
<evidence type="ECO:0000256" key="7">
    <source>
        <dbReference type="SAM" id="MobiDB-lite"/>
    </source>
</evidence>
<protein>
    <submittedName>
        <fullName evidence="9">CLCN7</fullName>
    </submittedName>
</protein>
<name>A0ABY6JYP6_9ARAC</name>